<dbReference type="AlphaFoldDB" id="A0AAU9IDJ0"/>
<dbReference type="EMBL" id="CAJZBQ010000005">
    <property type="protein sequence ID" value="CAG9311945.1"/>
    <property type="molecule type" value="Genomic_DNA"/>
</dbReference>
<dbReference type="SUPFAM" id="SSF47240">
    <property type="entry name" value="Ferritin-like"/>
    <property type="match status" value="1"/>
</dbReference>
<dbReference type="CDD" id="cd00657">
    <property type="entry name" value="Ferritin_like"/>
    <property type="match status" value="1"/>
</dbReference>
<evidence type="ECO:0000313" key="2">
    <source>
        <dbReference type="Proteomes" id="UP001162131"/>
    </source>
</evidence>
<proteinExistence type="predicted"/>
<protein>
    <recommendedName>
        <fullName evidence="3">Ferritin-like domain-containing protein</fullName>
    </recommendedName>
</protein>
<dbReference type="InterPro" id="IPR009078">
    <property type="entry name" value="Ferritin-like_SF"/>
</dbReference>
<dbReference type="PANTHER" id="PTHR42782:SF4">
    <property type="entry name" value="DUF455 DOMAIN-CONTAINING PROTEIN"/>
    <property type="match status" value="1"/>
</dbReference>
<dbReference type="Proteomes" id="UP001162131">
    <property type="component" value="Unassembled WGS sequence"/>
</dbReference>
<name>A0AAU9IDJ0_9CILI</name>
<keyword evidence="2" id="KW-1185">Reference proteome</keyword>
<dbReference type="InterPro" id="IPR007402">
    <property type="entry name" value="DUF455"/>
</dbReference>
<dbReference type="Pfam" id="PF04305">
    <property type="entry name" value="DUF455"/>
    <property type="match status" value="1"/>
</dbReference>
<dbReference type="InterPro" id="IPR012347">
    <property type="entry name" value="Ferritin-like"/>
</dbReference>
<dbReference type="InterPro" id="IPR011197">
    <property type="entry name" value="UCP012318"/>
</dbReference>
<accession>A0AAU9IDJ0</accession>
<reference evidence="1" key="1">
    <citation type="submission" date="2021-09" db="EMBL/GenBank/DDBJ databases">
        <authorList>
            <consortium name="AG Swart"/>
            <person name="Singh M."/>
            <person name="Singh A."/>
            <person name="Seah K."/>
            <person name="Emmerich C."/>
        </authorList>
    </citation>
    <scope>NUCLEOTIDE SEQUENCE</scope>
    <source>
        <strain evidence="1">ATCC30299</strain>
    </source>
</reference>
<dbReference type="PIRSF" id="PIRSF012318">
    <property type="entry name" value="UCP012318"/>
    <property type="match status" value="1"/>
</dbReference>
<dbReference type="Gene3D" id="1.20.1260.10">
    <property type="match status" value="1"/>
</dbReference>
<comment type="caution">
    <text evidence="1">The sequence shown here is derived from an EMBL/GenBank/DDBJ whole genome shotgun (WGS) entry which is preliminary data.</text>
</comment>
<evidence type="ECO:0008006" key="3">
    <source>
        <dbReference type="Google" id="ProtNLM"/>
    </source>
</evidence>
<evidence type="ECO:0000313" key="1">
    <source>
        <dbReference type="EMBL" id="CAG9311945.1"/>
    </source>
</evidence>
<dbReference type="PANTHER" id="PTHR42782">
    <property type="entry name" value="SI:CH73-314G15.3"/>
    <property type="match status" value="1"/>
</dbReference>
<gene>
    <name evidence="1" type="ORF">BSTOLATCC_MIC5204</name>
</gene>
<sequence>MSHTIRQIVSGILKAPDLATKLSLSRQGFEQIKTNKLQLGEKVENEWVFPENLEFINPFTAKPKLKIPLEHSLLHSAAYIELMAIFMYWDTLSIPDAPYEFYHDFAQIASEESHHFGLIITRMESLGYSFPSIPCNDALYFYSKKTSADICARIVLTSLFSEGRALDSHDRLINKLKSSNTDKTSALLLSKIISEEVSHVKIGLKWFLHFAGDNPKEVYKSVLSAFKLQIRPPFNTKLRDAAGFPQSWYLE</sequence>
<organism evidence="1 2">
    <name type="scientific">Blepharisma stoltei</name>
    <dbReference type="NCBI Taxonomy" id="1481888"/>
    <lineage>
        <taxon>Eukaryota</taxon>
        <taxon>Sar</taxon>
        <taxon>Alveolata</taxon>
        <taxon>Ciliophora</taxon>
        <taxon>Postciliodesmatophora</taxon>
        <taxon>Heterotrichea</taxon>
        <taxon>Heterotrichida</taxon>
        <taxon>Blepharismidae</taxon>
        <taxon>Blepharisma</taxon>
    </lineage>
</organism>